<feature type="compositionally biased region" description="Low complexity" evidence="1">
    <location>
        <begin position="206"/>
        <end position="216"/>
    </location>
</feature>
<evidence type="ECO:0000256" key="2">
    <source>
        <dbReference type="SAM" id="Phobius"/>
    </source>
</evidence>
<feature type="region of interest" description="Disordered" evidence="1">
    <location>
        <begin position="276"/>
        <end position="331"/>
    </location>
</feature>
<dbReference type="GO" id="GO:0005615">
    <property type="term" value="C:extracellular space"/>
    <property type="evidence" value="ECO:0007669"/>
    <property type="project" value="TreeGrafter"/>
</dbReference>
<dbReference type="Pfam" id="PF01391">
    <property type="entry name" value="Collagen"/>
    <property type="match status" value="1"/>
</dbReference>
<proteinExistence type="predicted"/>
<dbReference type="PANTHER" id="PTHR24023:SF1082">
    <property type="entry name" value="COLLAGEN TRIPLE HELIX REPEAT"/>
    <property type="match status" value="1"/>
</dbReference>
<accession>A0A7S4WJF3</accession>
<keyword evidence="2" id="KW-0472">Membrane</keyword>
<feature type="compositionally biased region" description="Low complexity" evidence="1">
    <location>
        <begin position="314"/>
        <end position="331"/>
    </location>
</feature>
<organism evidence="3">
    <name type="scientific">Alexandrium monilatum</name>
    <dbReference type="NCBI Taxonomy" id="311494"/>
    <lineage>
        <taxon>Eukaryota</taxon>
        <taxon>Sar</taxon>
        <taxon>Alveolata</taxon>
        <taxon>Dinophyceae</taxon>
        <taxon>Gonyaulacales</taxon>
        <taxon>Pyrocystaceae</taxon>
        <taxon>Alexandrium</taxon>
    </lineage>
</organism>
<evidence type="ECO:0000313" key="3">
    <source>
        <dbReference type="EMBL" id="CAE4666683.1"/>
    </source>
</evidence>
<keyword evidence="2" id="KW-0812">Transmembrane</keyword>
<protein>
    <submittedName>
        <fullName evidence="3">Uncharacterized protein</fullName>
    </submittedName>
</protein>
<feature type="compositionally biased region" description="Low complexity" evidence="1">
    <location>
        <begin position="1"/>
        <end position="15"/>
    </location>
</feature>
<feature type="region of interest" description="Disordered" evidence="1">
    <location>
        <begin position="1"/>
        <end position="20"/>
    </location>
</feature>
<dbReference type="InterPro" id="IPR050149">
    <property type="entry name" value="Collagen_superfamily"/>
</dbReference>
<reference evidence="3" key="1">
    <citation type="submission" date="2021-01" db="EMBL/GenBank/DDBJ databases">
        <authorList>
            <person name="Corre E."/>
            <person name="Pelletier E."/>
            <person name="Niang G."/>
            <person name="Scheremetjew M."/>
            <person name="Finn R."/>
            <person name="Kale V."/>
            <person name="Holt S."/>
            <person name="Cochrane G."/>
            <person name="Meng A."/>
            <person name="Brown T."/>
            <person name="Cohen L."/>
        </authorList>
    </citation>
    <scope>NUCLEOTIDE SEQUENCE</scope>
    <source>
        <strain evidence="3">CCMP3105</strain>
    </source>
</reference>
<name>A0A7S4WJF3_9DINO</name>
<dbReference type="GO" id="GO:0031012">
    <property type="term" value="C:extracellular matrix"/>
    <property type="evidence" value="ECO:0007669"/>
    <property type="project" value="TreeGrafter"/>
</dbReference>
<feature type="compositionally biased region" description="Acidic residues" evidence="1">
    <location>
        <begin position="287"/>
        <end position="307"/>
    </location>
</feature>
<feature type="region of interest" description="Disordered" evidence="1">
    <location>
        <begin position="127"/>
        <end position="248"/>
    </location>
</feature>
<sequence>MVASVASPSPAKPSVHGADGMRPHSAALWLRKPGAAHGAAVALPLLLCLVHAVTAQSNAAEADVAESRQLERAVHGAEPLDAEAAQAYAVIGARGDLRAREMEVHRHTAESVMRREQLLDSSVEGVLQQRTQKRAAESGTTKPTLTVGPMTVAKAMRASEATTSTRGPAARGPPGPKGVQGEQGVRGKRGSQGSKGEAGTRGLPGHHGLAGPAGPKGKAGKKGPPGPEGDKGDKGKQPPTPDIPKGYGKTTVLGAIMVLHVVMLLGMYAILSAKSSDLKKKKKEAEEAALQEEYEQWEEEEWEDGEDHDATADGGEALPSPAAGAAAQPAS</sequence>
<dbReference type="InterPro" id="IPR008160">
    <property type="entry name" value="Collagen"/>
</dbReference>
<gene>
    <name evidence="3" type="ORF">AMON00008_LOCUS63328</name>
</gene>
<feature type="transmembrane region" description="Helical" evidence="2">
    <location>
        <begin position="252"/>
        <end position="273"/>
    </location>
</feature>
<dbReference type="PANTHER" id="PTHR24023">
    <property type="entry name" value="COLLAGEN ALPHA"/>
    <property type="match status" value="1"/>
</dbReference>
<keyword evidence="2" id="KW-1133">Transmembrane helix</keyword>
<dbReference type="AlphaFoldDB" id="A0A7S4WJF3"/>
<dbReference type="EMBL" id="HBNR01088379">
    <property type="protein sequence ID" value="CAE4666683.1"/>
    <property type="molecule type" value="Transcribed_RNA"/>
</dbReference>
<evidence type="ECO:0000256" key="1">
    <source>
        <dbReference type="SAM" id="MobiDB-lite"/>
    </source>
</evidence>